<dbReference type="AlphaFoldDB" id="A0A822Y4C9"/>
<dbReference type="Proteomes" id="UP000607653">
    <property type="component" value="Unassembled WGS sequence"/>
</dbReference>
<comment type="caution">
    <text evidence="1">The sequence shown here is derived from an EMBL/GenBank/DDBJ whole genome shotgun (WGS) entry which is preliminary data.</text>
</comment>
<accession>A0A822Y4C9</accession>
<name>A0A822Y4C9_NELNU</name>
<keyword evidence="2" id="KW-1185">Reference proteome</keyword>
<dbReference type="EMBL" id="DUZY01000002">
    <property type="protein sequence ID" value="DAD26461.1"/>
    <property type="molecule type" value="Genomic_DNA"/>
</dbReference>
<reference evidence="1 2" key="1">
    <citation type="journal article" date="2020" name="Mol. Biol. Evol.">
        <title>Distinct Expression and Methylation Patterns for Genes with Different Fates following a Single Whole-Genome Duplication in Flowering Plants.</title>
        <authorList>
            <person name="Shi T."/>
            <person name="Rahmani R.S."/>
            <person name="Gugger P.F."/>
            <person name="Wang M."/>
            <person name="Li H."/>
            <person name="Zhang Y."/>
            <person name="Li Z."/>
            <person name="Wang Q."/>
            <person name="Van de Peer Y."/>
            <person name="Marchal K."/>
            <person name="Chen J."/>
        </authorList>
    </citation>
    <scope>NUCLEOTIDE SEQUENCE [LARGE SCALE GENOMIC DNA]</scope>
    <source>
        <tissue evidence="1">Leaf</tissue>
    </source>
</reference>
<protein>
    <submittedName>
        <fullName evidence="1">Uncharacterized protein</fullName>
    </submittedName>
</protein>
<proteinExistence type="predicted"/>
<sequence>MGVNDAYITPKINITTHNNNDSSHEEEEEKDNLEFCQSWNACSPSSSSSIPFSFVLATTFGSYILFSSTKTISQTLVGEDRTLGARRTMMPYRCP</sequence>
<gene>
    <name evidence="1" type="ORF">HUJ06_027929</name>
</gene>
<organism evidence="1 2">
    <name type="scientific">Nelumbo nucifera</name>
    <name type="common">Sacred lotus</name>
    <dbReference type="NCBI Taxonomy" id="4432"/>
    <lineage>
        <taxon>Eukaryota</taxon>
        <taxon>Viridiplantae</taxon>
        <taxon>Streptophyta</taxon>
        <taxon>Embryophyta</taxon>
        <taxon>Tracheophyta</taxon>
        <taxon>Spermatophyta</taxon>
        <taxon>Magnoliopsida</taxon>
        <taxon>Proteales</taxon>
        <taxon>Nelumbonaceae</taxon>
        <taxon>Nelumbo</taxon>
    </lineage>
</organism>
<evidence type="ECO:0000313" key="2">
    <source>
        <dbReference type="Proteomes" id="UP000607653"/>
    </source>
</evidence>
<evidence type="ECO:0000313" key="1">
    <source>
        <dbReference type="EMBL" id="DAD26461.1"/>
    </source>
</evidence>